<keyword evidence="1" id="KW-0812">Transmembrane</keyword>
<evidence type="ECO:0000256" key="1">
    <source>
        <dbReference type="SAM" id="Phobius"/>
    </source>
</evidence>
<dbReference type="GO" id="GO:0016020">
    <property type="term" value="C:membrane"/>
    <property type="evidence" value="ECO:0007669"/>
    <property type="project" value="InterPro"/>
</dbReference>
<feature type="transmembrane region" description="Helical" evidence="1">
    <location>
        <begin position="65"/>
        <end position="83"/>
    </location>
</feature>
<reference evidence="3 4" key="1">
    <citation type="journal article" date="2014" name="Genome Announc.">
        <title>Draft Genome Sequence of Marinomonas sp. Strain D104, a Polycyclic Aromatic Hydrocarbon-Degrading Bacterium from the Deep-Sea Sediment of the Arctic Ocean.</title>
        <authorList>
            <person name="Dong C."/>
            <person name="Bai X."/>
            <person name="Lai Q."/>
            <person name="Xie Y."/>
            <person name="Chen X."/>
            <person name="Shao Z."/>
        </authorList>
    </citation>
    <scope>NUCLEOTIDE SEQUENCE [LARGE SCALE GENOMIC DNA]</scope>
    <source>
        <strain evidence="3 4">D104</strain>
    </source>
</reference>
<dbReference type="PANTHER" id="PTHR22911">
    <property type="entry name" value="ACYL-MALONYL CONDENSING ENZYME-RELATED"/>
    <property type="match status" value="1"/>
</dbReference>
<proteinExistence type="predicted"/>
<dbReference type="Proteomes" id="UP000018857">
    <property type="component" value="Unassembled WGS sequence"/>
</dbReference>
<evidence type="ECO:0000259" key="2">
    <source>
        <dbReference type="Pfam" id="PF00892"/>
    </source>
</evidence>
<accession>W1RUR3</accession>
<sequence>MDSHLLAQTVMAIMVQYFTHLPSLRHQKSGLDLTPLLLLSSTQNGFIDNWNIGFTMQRSSTTTGTIELVIAMILSGTIGYFVISSGQAFWNVVFFRCVIGAVILGGYAYYSGLIRREFFQRSVLLMIILGGVTLVGNWVFLFASFNYIPFSIATVAYHMQPLFLVLTGALLTREKLSGSLLFWLALAFAGLFLIVELDVNEIAALFSDDENHASEPSALIGLLLALGAAMLYTVTTLVTKKVSQVPSTFVALVQVIVGIFMLLPFADFDSLPKQTSQWIDLLLLGAVLTGFMYIIMYDSFQKLPTSLIALLSFIYPITALFVDHFAFSTHISLTQILGVILILLAVSAVKFNWSLSLTKNANSKAK</sequence>
<name>W1RUR3_9GAMM</name>
<feature type="transmembrane region" description="Helical" evidence="1">
    <location>
        <begin position="178"/>
        <end position="197"/>
    </location>
</feature>
<evidence type="ECO:0000313" key="3">
    <source>
        <dbReference type="EMBL" id="ETI60742.1"/>
    </source>
</evidence>
<keyword evidence="1" id="KW-0472">Membrane</keyword>
<dbReference type="InterPro" id="IPR037185">
    <property type="entry name" value="EmrE-like"/>
</dbReference>
<feature type="transmembrane region" description="Helical" evidence="1">
    <location>
        <begin position="333"/>
        <end position="353"/>
    </location>
</feature>
<organism evidence="3 4">
    <name type="scientific">Marinomonas profundimaris</name>
    <dbReference type="NCBI Taxonomy" id="1208321"/>
    <lineage>
        <taxon>Bacteria</taxon>
        <taxon>Pseudomonadati</taxon>
        <taxon>Pseudomonadota</taxon>
        <taxon>Gammaproteobacteria</taxon>
        <taxon>Oceanospirillales</taxon>
        <taxon>Oceanospirillaceae</taxon>
        <taxon>Marinomonas</taxon>
    </lineage>
</organism>
<comment type="caution">
    <text evidence="3">The sequence shown here is derived from an EMBL/GenBank/DDBJ whole genome shotgun (WGS) entry which is preliminary data.</text>
</comment>
<dbReference type="Pfam" id="PF00892">
    <property type="entry name" value="EamA"/>
    <property type="match status" value="2"/>
</dbReference>
<feature type="transmembrane region" description="Helical" evidence="1">
    <location>
        <begin position="245"/>
        <end position="266"/>
    </location>
</feature>
<dbReference type="AlphaFoldDB" id="W1RUR3"/>
<feature type="transmembrane region" description="Helical" evidence="1">
    <location>
        <begin position="89"/>
        <end position="110"/>
    </location>
</feature>
<feature type="domain" description="EamA" evidence="2">
    <location>
        <begin position="68"/>
        <end position="195"/>
    </location>
</feature>
<dbReference type="eggNOG" id="COG0697">
    <property type="taxonomic scope" value="Bacteria"/>
</dbReference>
<feature type="transmembrane region" description="Helical" evidence="1">
    <location>
        <begin position="278"/>
        <end position="295"/>
    </location>
</feature>
<protein>
    <recommendedName>
        <fullName evidence="2">EamA domain-containing protein</fullName>
    </recommendedName>
</protein>
<feature type="transmembrane region" description="Helical" evidence="1">
    <location>
        <begin position="307"/>
        <end position="327"/>
    </location>
</feature>
<dbReference type="SUPFAM" id="SSF103481">
    <property type="entry name" value="Multidrug resistance efflux transporter EmrE"/>
    <property type="match status" value="2"/>
</dbReference>
<dbReference type="PATRIC" id="fig|1208321.3.peg.1693"/>
<evidence type="ECO:0000313" key="4">
    <source>
        <dbReference type="Proteomes" id="UP000018857"/>
    </source>
</evidence>
<dbReference type="STRING" id="1208321.D104_08550"/>
<feature type="domain" description="EamA" evidence="2">
    <location>
        <begin position="220"/>
        <end position="347"/>
    </location>
</feature>
<dbReference type="RefSeq" id="WP_024023848.1">
    <property type="nucleotide sequence ID" value="NZ_AYOZ01000012.1"/>
</dbReference>
<feature type="transmembrane region" description="Helical" evidence="1">
    <location>
        <begin position="147"/>
        <end position="171"/>
    </location>
</feature>
<feature type="transmembrane region" description="Helical" evidence="1">
    <location>
        <begin position="217"/>
        <end position="238"/>
    </location>
</feature>
<keyword evidence="4" id="KW-1185">Reference proteome</keyword>
<dbReference type="InterPro" id="IPR000620">
    <property type="entry name" value="EamA_dom"/>
</dbReference>
<dbReference type="PANTHER" id="PTHR22911:SF102">
    <property type="entry name" value="MEMBRANE PROTEIN"/>
    <property type="match status" value="1"/>
</dbReference>
<keyword evidence="1" id="KW-1133">Transmembrane helix</keyword>
<feature type="transmembrane region" description="Helical" evidence="1">
    <location>
        <begin position="122"/>
        <end position="141"/>
    </location>
</feature>
<gene>
    <name evidence="3" type="ORF">D104_08550</name>
</gene>
<dbReference type="EMBL" id="AYOZ01000012">
    <property type="protein sequence ID" value="ETI60742.1"/>
    <property type="molecule type" value="Genomic_DNA"/>
</dbReference>